<protein>
    <recommendedName>
        <fullName evidence="5">Lysine-specific metallo-endopeptidase domain-containing protein</fullName>
    </recommendedName>
</protein>
<dbReference type="GO" id="GO:0008237">
    <property type="term" value="F:metallopeptidase activity"/>
    <property type="evidence" value="ECO:0007669"/>
    <property type="project" value="InterPro"/>
</dbReference>
<gene>
    <name evidence="3" type="ORF">K458DRAFT_485250</name>
</gene>
<dbReference type="OrthoDB" id="4507347at2759"/>
<dbReference type="EMBL" id="MU005574">
    <property type="protein sequence ID" value="KAF2688150.1"/>
    <property type="molecule type" value="Genomic_DNA"/>
</dbReference>
<dbReference type="Proteomes" id="UP000799291">
    <property type="component" value="Unassembled WGS sequence"/>
</dbReference>
<evidence type="ECO:0000256" key="1">
    <source>
        <dbReference type="SAM" id="MobiDB-lite"/>
    </source>
</evidence>
<evidence type="ECO:0000256" key="2">
    <source>
        <dbReference type="SAM" id="SignalP"/>
    </source>
</evidence>
<feature type="compositionally biased region" description="Basic and acidic residues" evidence="1">
    <location>
        <begin position="61"/>
        <end position="73"/>
    </location>
</feature>
<keyword evidence="4" id="KW-1185">Reference proteome</keyword>
<reference evidence="3" key="1">
    <citation type="journal article" date="2020" name="Stud. Mycol.">
        <title>101 Dothideomycetes genomes: a test case for predicting lifestyles and emergence of pathogens.</title>
        <authorList>
            <person name="Haridas S."/>
            <person name="Albert R."/>
            <person name="Binder M."/>
            <person name="Bloem J."/>
            <person name="Labutti K."/>
            <person name="Salamov A."/>
            <person name="Andreopoulos B."/>
            <person name="Baker S."/>
            <person name="Barry K."/>
            <person name="Bills G."/>
            <person name="Bluhm B."/>
            <person name="Cannon C."/>
            <person name="Castanera R."/>
            <person name="Culley D."/>
            <person name="Daum C."/>
            <person name="Ezra D."/>
            <person name="Gonzalez J."/>
            <person name="Henrissat B."/>
            <person name="Kuo A."/>
            <person name="Liang C."/>
            <person name="Lipzen A."/>
            <person name="Lutzoni F."/>
            <person name="Magnuson J."/>
            <person name="Mondo S."/>
            <person name="Nolan M."/>
            <person name="Ohm R."/>
            <person name="Pangilinan J."/>
            <person name="Park H.-J."/>
            <person name="Ramirez L."/>
            <person name="Alfaro M."/>
            <person name="Sun H."/>
            <person name="Tritt A."/>
            <person name="Yoshinaga Y."/>
            <person name="Zwiers L.-H."/>
            <person name="Turgeon B."/>
            <person name="Goodwin S."/>
            <person name="Spatafora J."/>
            <person name="Crous P."/>
            <person name="Grigoriev I."/>
        </authorList>
    </citation>
    <scope>NUCLEOTIDE SEQUENCE</scope>
    <source>
        <strain evidence="3">CBS 122367</strain>
    </source>
</reference>
<accession>A0A6G1JD55</accession>
<dbReference type="SUPFAM" id="SSF55486">
    <property type="entry name" value="Metalloproteases ('zincins'), catalytic domain"/>
    <property type="match status" value="1"/>
</dbReference>
<dbReference type="AlphaFoldDB" id="A0A6G1JD55"/>
<feature type="signal peptide" evidence="2">
    <location>
        <begin position="1"/>
        <end position="23"/>
    </location>
</feature>
<evidence type="ECO:0008006" key="5">
    <source>
        <dbReference type="Google" id="ProtNLM"/>
    </source>
</evidence>
<dbReference type="InterPro" id="IPR024079">
    <property type="entry name" value="MetalloPept_cat_dom_sf"/>
</dbReference>
<keyword evidence="2" id="KW-0732">Signal</keyword>
<name>A0A6G1JD55_9PLEO</name>
<feature type="chain" id="PRO_5026094611" description="Lysine-specific metallo-endopeptidase domain-containing protein" evidence="2">
    <location>
        <begin position="24"/>
        <end position="392"/>
    </location>
</feature>
<feature type="region of interest" description="Disordered" evidence="1">
    <location>
        <begin position="61"/>
        <end position="84"/>
    </location>
</feature>
<sequence length="392" mass="44526">MPPYLLYLALMFALLTCLTLVEGWKIDQSCRNAGIYDEVETALHEAFDMAEVAMQALERAQVRTKKDPTDAPRVENPWDEVPPRPSELQDLIKNLFAHDDIINESQQLPDVPAKKDTPYKQTLRKIKLSRAYETFKGILADIRDPGKKDRLEDLVWTDAIIYCDGSRYELKKGFWALDKENHIKRGLHKKQCFGPIDQLATLADTYSSVQKPDETFAPNTIQLCPPLIREIKRSQGANPPSYLKYRWGRIKSSVKKSAQGEFRQIDILGNGLAVTLLHEMTHTSAGLLRDDVKVKKGGFFGYGRGAAYGWENAKRLAKTLPYVDREQENACDNNADSLAYFALGCKLMSDQDNPRRIRDDGVIEPIDGGQPVNWTPNSWKRRWFEATGIPIP</sequence>
<proteinExistence type="predicted"/>
<evidence type="ECO:0000313" key="3">
    <source>
        <dbReference type="EMBL" id="KAF2688150.1"/>
    </source>
</evidence>
<dbReference type="Gene3D" id="3.40.390.10">
    <property type="entry name" value="Collagenase (Catalytic Domain)"/>
    <property type="match status" value="1"/>
</dbReference>
<evidence type="ECO:0000313" key="4">
    <source>
        <dbReference type="Proteomes" id="UP000799291"/>
    </source>
</evidence>
<organism evidence="3 4">
    <name type="scientific">Lentithecium fluviatile CBS 122367</name>
    <dbReference type="NCBI Taxonomy" id="1168545"/>
    <lineage>
        <taxon>Eukaryota</taxon>
        <taxon>Fungi</taxon>
        <taxon>Dikarya</taxon>
        <taxon>Ascomycota</taxon>
        <taxon>Pezizomycotina</taxon>
        <taxon>Dothideomycetes</taxon>
        <taxon>Pleosporomycetidae</taxon>
        <taxon>Pleosporales</taxon>
        <taxon>Massarineae</taxon>
        <taxon>Lentitheciaceae</taxon>
        <taxon>Lentithecium</taxon>
    </lineage>
</organism>